<dbReference type="PANTHER" id="PTHR21011">
    <property type="entry name" value="MITOCHONDRIAL 28S RIBOSOMAL PROTEIN S6"/>
    <property type="match status" value="1"/>
</dbReference>
<dbReference type="SUPFAM" id="SSF54995">
    <property type="entry name" value="Ribosomal protein S6"/>
    <property type="match status" value="1"/>
</dbReference>
<comment type="similarity">
    <text evidence="1">Belongs to the bacterial ribosomal protein bS6 family.</text>
</comment>
<accession>A0A7S0YER5</accession>
<dbReference type="InterPro" id="IPR014717">
    <property type="entry name" value="Transl_elong_EF1B/ribsomal_bS6"/>
</dbReference>
<keyword evidence="2" id="KW-0175">Coiled coil</keyword>
<evidence type="ECO:0008006" key="4">
    <source>
        <dbReference type="Google" id="ProtNLM"/>
    </source>
</evidence>
<feature type="coiled-coil region" evidence="2">
    <location>
        <begin position="96"/>
        <end position="123"/>
    </location>
</feature>
<dbReference type="GO" id="GO:0003735">
    <property type="term" value="F:structural constituent of ribosome"/>
    <property type="evidence" value="ECO:0007669"/>
    <property type="project" value="InterPro"/>
</dbReference>
<name>A0A7S0YER5_9CHLO</name>
<dbReference type="HAMAP" id="MF_00360">
    <property type="entry name" value="Ribosomal_bS6"/>
    <property type="match status" value="1"/>
</dbReference>
<evidence type="ECO:0000313" key="3">
    <source>
        <dbReference type="EMBL" id="CAD8772298.1"/>
    </source>
</evidence>
<dbReference type="PANTHER" id="PTHR21011:SF1">
    <property type="entry name" value="SMALL RIBOSOMAL SUBUNIT PROTEIN BS6M"/>
    <property type="match status" value="1"/>
</dbReference>
<dbReference type="GO" id="GO:0006412">
    <property type="term" value="P:translation"/>
    <property type="evidence" value="ECO:0007669"/>
    <property type="project" value="InterPro"/>
</dbReference>
<dbReference type="InterPro" id="IPR020814">
    <property type="entry name" value="Ribosomal_S6_plastid/chlpt"/>
</dbReference>
<sequence length="124" mass="14265">MPLYELLCLVKPLAKPEVATLMKGVGQRVLSKGGFITEVQSYGEQQLAYDIRRPFERYPSAHIFKMEFAAPTDSVAPLINDFKINEKFLRWVILKRPTYKRTIEELMEEVKAQENEEAKATQSA</sequence>
<dbReference type="CDD" id="cd15465">
    <property type="entry name" value="bS6_mito"/>
    <property type="match status" value="1"/>
</dbReference>
<proteinExistence type="inferred from homology"/>
<dbReference type="InterPro" id="IPR035980">
    <property type="entry name" value="Ribosomal_bS6_sf"/>
</dbReference>
<dbReference type="EMBL" id="HBFM01013926">
    <property type="protein sequence ID" value="CAD8772298.1"/>
    <property type="molecule type" value="Transcribed_RNA"/>
</dbReference>
<protein>
    <recommendedName>
        <fullName evidence="4">Mitochondrial ribosomal protein S6</fullName>
    </recommendedName>
</protein>
<gene>
    <name evidence="3" type="ORF">PPAR00522_LOCUS8703</name>
</gene>
<organism evidence="3">
    <name type="scientific">Polytomella parva</name>
    <dbReference type="NCBI Taxonomy" id="51329"/>
    <lineage>
        <taxon>Eukaryota</taxon>
        <taxon>Viridiplantae</taxon>
        <taxon>Chlorophyta</taxon>
        <taxon>core chlorophytes</taxon>
        <taxon>Chlorophyceae</taxon>
        <taxon>CS clade</taxon>
        <taxon>Chlamydomonadales</taxon>
        <taxon>Chlamydomonadaceae</taxon>
        <taxon>Polytomella</taxon>
    </lineage>
</organism>
<dbReference type="Gene3D" id="3.30.70.60">
    <property type="match status" value="1"/>
</dbReference>
<reference evidence="3" key="1">
    <citation type="submission" date="2021-01" db="EMBL/GenBank/DDBJ databases">
        <authorList>
            <person name="Corre E."/>
            <person name="Pelletier E."/>
            <person name="Niang G."/>
            <person name="Scheremetjew M."/>
            <person name="Finn R."/>
            <person name="Kale V."/>
            <person name="Holt S."/>
            <person name="Cochrane G."/>
            <person name="Meng A."/>
            <person name="Brown T."/>
            <person name="Cohen L."/>
        </authorList>
    </citation>
    <scope>NUCLEOTIDE SEQUENCE</scope>
    <source>
        <strain evidence="3">SAG 63-3</strain>
    </source>
</reference>
<dbReference type="Pfam" id="PF01250">
    <property type="entry name" value="Ribosomal_S6"/>
    <property type="match status" value="1"/>
</dbReference>
<dbReference type="AlphaFoldDB" id="A0A7S0YER5"/>
<evidence type="ECO:0000256" key="1">
    <source>
        <dbReference type="ARBA" id="ARBA00009512"/>
    </source>
</evidence>
<evidence type="ECO:0000256" key="2">
    <source>
        <dbReference type="SAM" id="Coils"/>
    </source>
</evidence>
<dbReference type="InterPro" id="IPR000529">
    <property type="entry name" value="Ribosomal_bS6"/>
</dbReference>
<dbReference type="GO" id="GO:0005840">
    <property type="term" value="C:ribosome"/>
    <property type="evidence" value="ECO:0007669"/>
    <property type="project" value="InterPro"/>
</dbReference>
<dbReference type="GO" id="GO:0070181">
    <property type="term" value="F:small ribosomal subunit rRNA binding"/>
    <property type="evidence" value="ECO:0007669"/>
    <property type="project" value="TreeGrafter"/>
</dbReference>
<dbReference type="NCBIfam" id="TIGR00166">
    <property type="entry name" value="S6"/>
    <property type="match status" value="1"/>
</dbReference>
<dbReference type="GO" id="GO:0005737">
    <property type="term" value="C:cytoplasm"/>
    <property type="evidence" value="ECO:0007669"/>
    <property type="project" value="UniProtKB-ARBA"/>
</dbReference>